<dbReference type="PANTHER" id="PTHR45444:SF3">
    <property type="entry name" value="XANTHINE DEHYDROGENASE"/>
    <property type="match status" value="1"/>
</dbReference>
<dbReference type="Pfam" id="PF01799">
    <property type="entry name" value="Fer2_2"/>
    <property type="match status" value="1"/>
</dbReference>
<dbReference type="InterPro" id="IPR036010">
    <property type="entry name" value="2Fe-2S_ferredoxin-like_sf"/>
</dbReference>
<feature type="domain" description="[2Fe-2S]-binding" evidence="7">
    <location>
        <begin position="71"/>
        <end position="133"/>
    </location>
</feature>
<dbReference type="SUPFAM" id="SSF54292">
    <property type="entry name" value="2Fe-2S ferredoxin-like"/>
    <property type="match status" value="1"/>
</dbReference>
<dbReference type="Gene3D" id="3.10.20.30">
    <property type="match status" value="1"/>
</dbReference>
<dbReference type="AlphaFoldDB" id="A0AAE0YQ33"/>
<evidence type="ECO:0000256" key="5">
    <source>
        <dbReference type="ARBA" id="ARBA00023014"/>
    </source>
</evidence>
<accession>A0AAE0YQ33</accession>
<dbReference type="GO" id="GO:0016491">
    <property type="term" value="F:oxidoreductase activity"/>
    <property type="evidence" value="ECO:0007669"/>
    <property type="project" value="UniProtKB-KW"/>
</dbReference>
<dbReference type="EMBL" id="JAWDGP010005686">
    <property type="protein sequence ID" value="KAK3754123.1"/>
    <property type="molecule type" value="Genomic_DNA"/>
</dbReference>
<sequence>MDSSNLLVFFVNGRKVTVANPDPEMTVLHFLRYKLRLTGTKLACGEGGCGACTVMYSRYDHHNDTINVRTKLHPIQRQLAENHGSQCGFCTPGIVMSVYALLRNHPRPTKQQIYEALDGNLCRCTGYRPILDGLYPFTGCKQTQCGLGDSCCQSRKGDLDLEPEMPTRETFSLEKERRGACPDEPLLYDPTQELVFPPQLKRHISSTATLDRSISSLDKNLTKQVCDNQNRNFNKKFVNALKHLFTFWVNVSFSGLPFSRRSVSGLVKAENLASKLLSQSLEKHRTIDIQLNPHGFHGKLYAYDQEVSLEKHRRFPWRNICESTAEDINGPSYGPSIE</sequence>
<dbReference type="InterPro" id="IPR012675">
    <property type="entry name" value="Beta-grasp_dom_sf"/>
</dbReference>
<evidence type="ECO:0000256" key="2">
    <source>
        <dbReference type="ARBA" id="ARBA00022723"/>
    </source>
</evidence>
<proteinExistence type="predicted"/>
<dbReference type="InterPro" id="IPR001041">
    <property type="entry name" value="2Fe-2S_ferredoxin-type"/>
</dbReference>
<dbReference type="InterPro" id="IPR006058">
    <property type="entry name" value="2Fe2S_fd_BS"/>
</dbReference>
<dbReference type="Gene3D" id="1.10.150.120">
    <property type="entry name" value="[2Fe-2S]-binding domain"/>
    <property type="match status" value="1"/>
</dbReference>
<dbReference type="PANTHER" id="PTHR45444">
    <property type="entry name" value="XANTHINE DEHYDROGENASE"/>
    <property type="match status" value="1"/>
</dbReference>
<comment type="caution">
    <text evidence="8">The sequence shown here is derived from an EMBL/GenBank/DDBJ whole genome shotgun (WGS) entry which is preliminary data.</text>
</comment>
<dbReference type="PROSITE" id="PS00197">
    <property type="entry name" value="2FE2S_FER_1"/>
    <property type="match status" value="1"/>
</dbReference>
<evidence type="ECO:0000256" key="4">
    <source>
        <dbReference type="ARBA" id="ARBA00023004"/>
    </source>
</evidence>
<keyword evidence="2" id="KW-0479">Metal-binding</keyword>
<keyword evidence="1" id="KW-0001">2Fe-2S</keyword>
<evidence type="ECO:0000259" key="6">
    <source>
        <dbReference type="Pfam" id="PF00111"/>
    </source>
</evidence>
<dbReference type="CDD" id="cd00207">
    <property type="entry name" value="fer2"/>
    <property type="match status" value="1"/>
</dbReference>
<dbReference type="InterPro" id="IPR036884">
    <property type="entry name" value="2Fe-2S-bd_dom_sf"/>
</dbReference>
<evidence type="ECO:0008006" key="10">
    <source>
        <dbReference type="Google" id="ProtNLM"/>
    </source>
</evidence>
<dbReference type="GO" id="GO:0005506">
    <property type="term" value="F:iron ion binding"/>
    <property type="evidence" value="ECO:0007669"/>
    <property type="project" value="InterPro"/>
</dbReference>
<dbReference type="InterPro" id="IPR002888">
    <property type="entry name" value="2Fe-2S-bd"/>
</dbReference>
<keyword evidence="3" id="KW-0560">Oxidoreductase</keyword>
<reference evidence="8" key="1">
    <citation type="journal article" date="2023" name="G3 (Bethesda)">
        <title>A reference genome for the long-term kleptoplast-retaining sea slug Elysia crispata morphotype clarki.</title>
        <authorList>
            <person name="Eastman K.E."/>
            <person name="Pendleton A.L."/>
            <person name="Shaikh M.A."/>
            <person name="Suttiyut T."/>
            <person name="Ogas R."/>
            <person name="Tomko P."/>
            <person name="Gavelis G."/>
            <person name="Widhalm J.R."/>
            <person name="Wisecaver J.H."/>
        </authorList>
    </citation>
    <scope>NUCLEOTIDE SEQUENCE</scope>
    <source>
        <strain evidence="8">ECLA1</strain>
    </source>
</reference>
<dbReference type="InterPro" id="IPR016208">
    <property type="entry name" value="Ald_Oxase/xanthine_DH-like"/>
</dbReference>
<evidence type="ECO:0000259" key="7">
    <source>
        <dbReference type="Pfam" id="PF01799"/>
    </source>
</evidence>
<dbReference type="SUPFAM" id="SSF47741">
    <property type="entry name" value="CO dehydrogenase ISP C-domain like"/>
    <property type="match status" value="1"/>
</dbReference>
<dbReference type="Proteomes" id="UP001283361">
    <property type="component" value="Unassembled WGS sequence"/>
</dbReference>
<protein>
    <recommendedName>
        <fullName evidence="10">Xanthine dehydrogenase</fullName>
    </recommendedName>
</protein>
<organism evidence="8 9">
    <name type="scientific">Elysia crispata</name>
    <name type="common">lettuce slug</name>
    <dbReference type="NCBI Taxonomy" id="231223"/>
    <lineage>
        <taxon>Eukaryota</taxon>
        <taxon>Metazoa</taxon>
        <taxon>Spiralia</taxon>
        <taxon>Lophotrochozoa</taxon>
        <taxon>Mollusca</taxon>
        <taxon>Gastropoda</taxon>
        <taxon>Heterobranchia</taxon>
        <taxon>Euthyneura</taxon>
        <taxon>Panpulmonata</taxon>
        <taxon>Sacoglossa</taxon>
        <taxon>Placobranchoidea</taxon>
        <taxon>Plakobranchidae</taxon>
        <taxon>Elysia</taxon>
    </lineage>
</organism>
<dbReference type="Pfam" id="PF00111">
    <property type="entry name" value="Fer2"/>
    <property type="match status" value="1"/>
</dbReference>
<evidence type="ECO:0000256" key="1">
    <source>
        <dbReference type="ARBA" id="ARBA00022714"/>
    </source>
</evidence>
<evidence type="ECO:0000313" key="9">
    <source>
        <dbReference type="Proteomes" id="UP001283361"/>
    </source>
</evidence>
<feature type="domain" description="2Fe-2S ferredoxin-type" evidence="6">
    <location>
        <begin position="9"/>
        <end position="58"/>
    </location>
</feature>
<name>A0AAE0YQ33_9GAST</name>
<dbReference type="GO" id="GO:0051537">
    <property type="term" value="F:2 iron, 2 sulfur cluster binding"/>
    <property type="evidence" value="ECO:0007669"/>
    <property type="project" value="UniProtKB-KW"/>
</dbReference>
<keyword evidence="4" id="KW-0408">Iron</keyword>
<evidence type="ECO:0000313" key="8">
    <source>
        <dbReference type="EMBL" id="KAK3754123.1"/>
    </source>
</evidence>
<keyword evidence="9" id="KW-1185">Reference proteome</keyword>
<keyword evidence="5" id="KW-0411">Iron-sulfur</keyword>
<gene>
    <name evidence="8" type="ORF">RRG08_024197</name>
</gene>
<evidence type="ECO:0000256" key="3">
    <source>
        <dbReference type="ARBA" id="ARBA00023002"/>
    </source>
</evidence>